<dbReference type="EMBL" id="CACRZD030000006">
    <property type="protein sequence ID" value="CAA6661396.1"/>
    <property type="molecule type" value="Genomic_DNA"/>
</dbReference>
<evidence type="ECO:0000313" key="1">
    <source>
        <dbReference type="EMBL" id="CAA2621709.1"/>
    </source>
</evidence>
<proteinExistence type="predicted"/>
<dbReference type="Proteomes" id="UP001189122">
    <property type="component" value="Unassembled WGS sequence"/>
</dbReference>
<gene>
    <name evidence="1" type="ORF">SI7747_06007791</name>
</gene>
<dbReference type="EMBL" id="LR743593">
    <property type="protein sequence ID" value="CAA2621709.1"/>
    <property type="molecule type" value="Genomic_DNA"/>
</dbReference>
<organism evidence="1">
    <name type="scientific">Spirodela intermedia</name>
    <name type="common">Intermediate duckweed</name>
    <dbReference type="NCBI Taxonomy" id="51605"/>
    <lineage>
        <taxon>Eukaryota</taxon>
        <taxon>Viridiplantae</taxon>
        <taxon>Streptophyta</taxon>
        <taxon>Embryophyta</taxon>
        <taxon>Tracheophyta</taxon>
        <taxon>Spermatophyta</taxon>
        <taxon>Magnoliopsida</taxon>
        <taxon>Liliopsida</taxon>
        <taxon>Araceae</taxon>
        <taxon>Lemnoideae</taxon>
        <taxon>Spirodela</taxon>
    </lineage>
</organism>
<dbReference type="GO" id="GO:0031146">
    <property type="term" value="P:SCF-dependent proteasomal ubiquitin-dependent protein catabolic process"/>
    <property type="evidence" value="ECO:0007669"/>
    <property type="project" value="TreeGrafter"/>
</dbReference>
<dbReference type="PANTHER" id="PTHR13318">
    <property type="entry name" value="PARTNER OF PAIRED, ISOFORM B-RELATED"/>
    <property type="match status" value="1"/>
</dbReference>
<accession>A0A7I8ITT0</accession>
<evidence type="ECO:0000313" key="2">
    <source>
        <dbReference type="Proteomes" id="UP001189122"/>
    </source>
</evidence>
<dbReference type="AlphaFoldDB" id="A0A7I8ITT0"/>
<name>A0A7I8ITT0_SPIIN</name>
<dbReference type="GO" id="GO:0019005">
    <property type="term" value="C:SCF ubiquitin ligase complex"/>
    <property type="evidence" value="ECO:0007669"/>
    <property type="project" value="TreeGrafter"/>
</dbReference>
<dbReference type="SUPFAM" id="SSF52047">
    <property type="entry name" value="RNI-like"/>
    <property type="match status" value="1"/>
</dbReference>
<dbReference type="InterPro" id="IPR032675">
    <property type="entry name" value="LRR_dom_sf"/>
</dbReference>
<protein>
    <submittedName>
        <fullName evidence="1">Uncharacterized protein</fullName>
    </submittedName>
</protein>
<dbReference type="Gene3D" id="3.80.10.10">
    <property type="entry name" value="Ribonuclease Inhibitor"/>
    <property type="match status" value="1"/>
</dbReference>
<reference evidence="1 2" key="1">
    <citation type="submission" date="2019-12" db="EMBL/GenBank/DDBJ databases">
        <authorList>
            <person name="Scholz U."/>
            <person name="Mascher M."/>
            <person name="Fiebig A."/>
        </authorList>
    </citation>
    <scope>NUCLEOTIDE SEQUENCE</scope>
</reference>
<sequence length="327" mass="36282">MVVLRDLPDEWLSMVFRSLGVRWLAAEGCICHDSTLLTPPQLLLVASALSQRFDAMNSIGDEAVALISARCPNLVRLKLGACRQISYRGILSCVDCNFGTKGISAMLAHCPLLEEISVMLLEDCTDDIVVSPWSAPSLKVIPLIWFHVECIFPLVAGFPNLHILRLSNVLGIGIACWRSFPNESEVWSFTWREGEAWSISHIGGYWLSATAHRCLNLQELVLSGVKPTERAWGSSQAAPDEGVDRLKAIRECAAVYLKKSPVHVKRVRTIDDDNDQLRCLDEEIYDRSGGRGSLVWVSSSDEFQVFSHLKVGRKGEAGNVSHSKELH</sequence>
<keyword evidence="2" id="KW-1185">Reference proteome</keyword>